<dbReference type="InterPro" id="IPR019734">
    <property type="entry name" value="TPR_rpt"/>
</dbReference>
<dbReference type="SUPFAM" id="SSF48452">
    <property type="entry name" value="TPR-like"/>
    <property type="match status" value="1"/>
</dbReference>
<dbReference type="Proteomes" id="UP000005551">
    <property type="component" value="Unassembled WGS sequence"/>
</dbReference>
<evidence type="ECO:0000313" key="3">
    <source>
        <dbReference type="Proteomes" id="UP000005551"/>
    </source>
</evidence>
<dbReference type="InterPro" id="IPR011990">
    <property type="entry name" value="TPR-like_helical_dom_sf"/>
</dbReference>
<feature type="repeat" description="TPR" evidence="1">
    <location>
        <begin position="39"/>
        <end position="72"/>
    </location>
</feature>
<evidence type="ECO:0000256" key="1">
    <source>
        <dbReference type="PROSITE-ProRule" id="PRU00339"/>
    </source>
</evidence>
<dbReference type="Gene3D" id="1.25.40.10">
    <property type="entry name" value="Tetratricopeptide repeat domain"/>
    <property type="match status" value="1"/>
</dbReference>
<dbReference type="RefSeq" id="WP_009054250.1">
    <property type="nucleotide sequence ID" value="NZ_AJYA01000016.1"/>
</dbReference>
<dbReference type="AlphaFoldDB" id="I5C5E6"/>
<dbReference type="Pfam" id="PF13174">
    <property type="entry name" value="TPR_6"/>
    <property type="match status" value="1"/>
</dbReference>
<dbReference type="PROSITE" id="PS50293">
    <property type="entry name" value="TPR_REGION"/>
    <property type="match status" value="1"/>
</dbReference>
<organism evidence="2 3">
    <name type="scientific">Nitritalea halalkaliphila LW7</name>
    <dbReference type="NCBI Taxonomy" id="1189621"/>
    <lineage>
        <taxon>Bacteria</taxon>
        <taxon>Pseudomonadati</taxon>
        <taxon>Bacteroidota</taxon>
        <taxon>Cytophagia</taxon>
        <taxon>Cytophagales</taxon>
        <taxon>Cyclobacteriaceae</taxon>
        <taxon>Nitritalea</taxon>
    </lineage>
</organism>
<gene>
    <name evidence="2" type="ORF">A3SI_06969</name>
</gene>
<name>I5C5E6_9BACT</name>
<dbReference type="SMART" id="SM00028">
    <property type="entry name" value="TPR"/>
    <property type="match status" value="2"/>
</dbReference>
<dbReference type="OrthoDB" id="238183at2"/>
<evidence type="ECO:0000313" key="2">
    <source>
        <dbReference type="EMBL" id="EIM77048.1"/>
    </source>
</evidence>
<dbReference type="PROSITE" id="PS50005">
    <property type="entry name" value="TPR"/>
    <property type="match status" value="1"/>
</dbReference>
<protein>
    <submittedName>
        <fullName evidence="2">TPR repeat-containing protein</fullName>
    </submittedName>
</protein>
<dbReference type="Pfam" id="PF13432">
    <property type="entry name" value="TPR_16"/>
    <property type="match status" value="1"/>
</dbReference>
<reference evidence="2 3" key="1">
    <citation type="submission" date="2012-05" db="EMBL/GenBank/DDBJ databases">
        <title>Genome sequence of Nitritalea halalkaliphila LW7.</title>
        <authorList>
            <person name="Jangir P.K."/>
            <person name="Singh A."/>
            <person name="Shivaji S."/>
            <person name="Sharma R."/>
        </authorList>
    </citation>
    <scope>NUCLEOTIDE SEQUENCE [LARGE SCALE GENOMIC DNA]</scope>
    <source>
        <strain evidence="2 3">LW7</strain>
    </source>
</reference>
<sequence>MHEDKEIVLMHTIALEKTGELDAAHAAYQELLREGLFPAEVYFGLGNIARKQENHEEAVAAYSRAIQERPEFPQAYFLLARSLAALDDTAGACRALHQAAAQNFKPALRLRDKWCATSGGD</sequence>
<dbReference type="EMBL" id="AJYA01000016">
    <property type="protein sequence ID" value="EIM77048.1"/>
    <property type="molecule type" value="Genomic_DNA"/>
</dbReference>
<accession>I5C5E6</accession>
<proteinExistence type="predicted"/>
<dbReference type="STRING" id="1189621.A3SI_06969"/>
<keyword evidence="3" id="KW-1185">Reference proteome</keyword>
<comment type="caution">
    <text evidence="2">The sequence shown here is derived from an EMBL/GenBank/DDBJ whole genome shotgun (WGS) entry which is preliminary data.</text>
</comment>
<keyword evidence="1" id="KW-0802">TPR repeat</keyword>